<reference evidence="1 2" key="1">
    <citation type="journal article" date="2016" name="Nat. Commun.">
        <title>Ectomycorrhizal ecology is imprinted in the genome of the dominant symbiotic fungus Cenococcum geophilum.</title>
        <authorList>
            <consortium name="DOE Joint Genome Institute"/>
            <person name="Peter M."/>
            <person name="Kohler A."/>
            <person name="Ohm R.A."/>
            <person name="Kuo A."/>
            <person name="Krutzmann J."/>
            <person name="Morin E."/>
            <person name="Arend M."/>
            <person name="Barry K.W."/>
            <person name="Binder M."/>
            <person name="Choi C."/>
            <person name="Clum A."/>
            <person name="Copeland A."/>
            <person name="Grisel N."/>
            <person name="Haridas S."/>
            <person name="Kipfer T."/>
            <person name="LaButti K."/>
            <person name="Lindquist E."/>
            <person name="Lipzen A."/>
            <person name="Maire R."/>
            <person name="Meier B."/>
            <person name="Mihaltcheva S."/>
            <person name="Molinier V."/>
            <person name="Murat C."/>
            <person name="Poggeler S."/>
            <person name="Quandt C.A."/>
            <person name="Sperisen C."/>
            <person name="Tritt A."/>
            <person name="Tisserant E."/>
            <person name="Crous P.W."/>
            <person name="Henrissat B."/>
            <person name="Nehls U."/>
            <person name="Egli S."/>
            <person name="Spatafora J.W."/>
            <person name="Grigoriev I.V."/>
            <person name="Martin F.M."/>
        </authorList>
    </citation>
    <scope>NUCLEOTIDE SEQUENCE [LARGE SCALE GENOMIC DNA]</scope>
    <source>
        <strain evidence="1 2">CBS 207.34</strain>
    </source>
</reference>
<sequence>MSVGLVPHLDSFIEGHVPHTKPFVVIRRCGFFHFLLKKGGAGSTRHGPSGQCEFSCAPPDRQTTQYLPTSKLSDSGRKLAGSLLQKFNILPHILTYSMSNSQPEWSNSPHIKPPRHQHESSQRGYADTLISRYSSCMCCSPFNQRVYAAQTNLHSAVDVAGIRGFQTFQLLVYSARSGHLTCFQHCQPSLASTGFSFQ</sequence>
<evidence type="ECO:0000313" key="1">
    <source>
        <dbReference type="EMBL" id="OCL10960.1"/>
    </source>
</evidence>
<protein>
    <submittedName>
        <fullName evidence="1">Uncharacterized protein</fullName>
    </submittedName>
</protein>
<proteinExistence type="predicted"/>
<evidence type="ECO:0000313" key="2">
    <source>
        <dbReference type="Proteomes" id="UP000250140"/>
    </source>
</evidence>
<name>A0A8E2F5J4_9PEZI</name>
<dbReference type="AlphaFoldDB" id="A0A8E2F5J4"/>
<organism evidence="1 2">
    <name type="scientific">Glonium stellatum</name>
    <dbReference type="NCBI Taxonomy" id="574774"/>
    <lineage>
        <taxon>Eukaryota</taxon>
        <taxon>Fungi</taxon>
        <taxon>Dikarya</taxon>
        <taxon>Ascomycota</taxon>
        <taxon>Pezizomycotina</taxon>
        <taxon>Dothideomycetes</taxon>
        <taxon>Pleosporomycetidae</taxon>
        <taxon>Gloniales</taxon>
        <taxon>Gloniaceae</taxon>
        <taxon>Glonium</taxon>
    </lineage>
</organism>
<gene>
    <name evidence="1" type="ORF">AOQ84DRAFT_205179</name>
</gene>
<accession>A0A8E2F5J4</accession>
<dbReference type="Proteomes" id="UP000250140">
    <property type="component" value="Unassembled WGS sequence"/>
</dbReference>
<keyword evidence="2" id="KW-1185">Reference proteome</keyword>
<dbReference type="EMBL" id="KV749134">
    <property type="protein sequence ID" value="OCL10960.1"/>
    <property type="molecule type" value="Genomic_DNA"/>
</dbReference>